<dbReference type="GO" id="GO:0042742">
    <property type="term" value="P:defense response to bacterium"/>
    <property type="evidence" value="ECO:0007669"/>
    <property type="project" value="UniProtKB-KW"/>
</dbReference>
<dbReference type="Pfam" id="PF25606">
    <property type="entry name" value="SH3b_P2"/>
    <property type="match status" value="1"/>
</dbReference>
<dbReference type="InterPro" id="IPR057958">
    <property type="entry name" value="SH3b_P2_dom"/>
</dbReference>
<proteinExistence type="predicted"/>
<evidence type="ECO:0000313" key="5">
    <source>
        <dbReference type="Proteomes" id="UP000275792"/>
    </source>
</evidence>
<dbReference type="SUPFAM" id="SSF55846">
    <property type="entry name" value="N-acetylmuramoyl-L-alanine amidase-like"/>
    <property type="match status" value="1"/>
</dbReference>
<keyword evidence="1" id="KW-0929">Antimicrobial</keyword>
<dbReference type="GO" id="GO:0001897">
    <property type="term" value="P:symbiont-mediated cytolysis of host cell"/>
    <property type="evidence" value="ECO:0007669"/>
    <property type="project" value="UniProtKB-ARBA"/>
</dbReference>
<keyword evidence="2" id="KW-0081">Bacteriolytic enzyme</keyword>
<dbReference type="InterPro" id="IPR036505">
    <property type="entry name" value="Amidase/PGRP_sf"/>
</dbReference>
<name>A0A3G2YSK6_9CAUD</name>
<reference evidence="5" key="1">
    <citation type="submission" date="2018-09" db="EMBL/GenBank/DDBJ databases">
        <title>Genome sequences of Staphylococcus podophages JBug18, Pike, Pontiff, and Pabna.</title>
        <authorList>
            <person name="Dandu V.S."/>
            <person name="Hernandez A.C."/>
            <person name="Hatoum-Aslan A."/>
        </authorList>
    </citation>
    <scope>NUCLEOTIDE SEQUENCE [LARGE SCALE GENOMIC DNA]</scope>
</reference>
<dbReference type="Pfam" id="PF01510">
    <property type="entry name" value="Amidase_2"/>
    <property type="match status" value="1"/>
</dbReference>
<evidence type="ECO:0000256" key="1">
    <source>
        <dbReference type="ARBA" id="ARBA00022529"/>
    </source>
</evidence>
<dbReference type="Gene3D" id="2.30.30.40">
    <property type="entry name" value="SH3 Domains"/>
    <property type="match status" value="1"/>
</dbReference>
<evidence type="ECO:0000256" key="2">
    <source>
        <dbReference type="ARBA" id="ARBA00022638"/>
    </source>
</evidence>
<dbReference type="EMBL" id="MH972261">
    <property type="protein sequence ID" value="AYP28494.1"/>
    <property type="molecule type" value="Genomic_DNA"/>
</dbReference>
<dbReference type="InterPro" id="IPR002502">
    <property type="entry name" value="Amidase_domain"/>
</dbReference>
<feature type="domain" description="N-acetylmuramoyl-L-alanine amidase" evidence="3">
    <location>
        <begin position="12"/>
        <end position="161"/>
    </location>
</feature>
<dbReference type="Gene3D" id="3.40.80.10">
    <property type="entry name" value="Peptidoglycan recognition protein-like"/>
    <property type="match status" value="1"/>
</dbReference>
<dbReference type="GO" id="GO:0008745">
    <property type="term" value="F:N-acetylmuramoyl-L-alanine amidase activity"/>
    <property type="evidence" value="ECO:0007669"/>
    <property type="project" value="InterPro"/>
</dbReference>
<sequence>MKNIYSNHIKGQKLTGQKPSIDGVVIHNDYGSMTPSQYLNWLYTREQNGTYTQGWASVYINRNEILWYHPTNFVEWHCGNSYANQHLIGFEVCESYPNHISDETFMKNEEATFKVVADVMKSYNLPINRNTVHLHREYFSTSCPHRSWDIHIGVNAPNTRANQLKLIDYFISRIKHYANGGKTPDKPQVSDKKYIKYNWRGTFTAHKTNTLPIVPRYDYGMSAKEVDKDSYIQPNEYVPFYQIIKDKQAKLWWIKFKYVKKGSSDKYFYMPIGHIEDKHEKILNEKHLWGKLEVEKHGK</sequence>
<protein>
    <submittedName>
        <fullName evidence="4">N-acetylmuramoyl-L-alanine amidase</fullName>
    </submittedName>
</protein>
<dbReference type="Proteomes" id="UP000275792">
    <property type="component" value="Segment"/>
</dbReference>
<evidence type="ECO:0000259" key="3">
    <source>
        <dbReference type="SMART" id="SM00644"/>
    </source>
</evidence>
<gene>
    <name evidence="4" type="ORF">Pike_14</name>
</gene>
<accession>A0A3G2YSK6</accession>
<evidence type="ECO:0000313" key="4">
    <source>
        <dbReference type="EMBL" id="AYP28494.1"/>
    </source>
</evidence>
<dbReference type="GO" id="GO:0009253">
    <property type="term" value="P:peptidoglycan catabolic process"/>
    <property type="evidence" value="ECO:0007669"/>
    <property type="project" value="InterPro"/>
</dbReference>
<dbReference type="SMART" id="SM00644">
    <property type="entry name" value="Ami_2"/>
    <property type="match status" value="1"/>
</dbReference>
<organism evidence="4 5">
    <name type="scientific">Staphylococcus phage Pike</name>
    <dbReference type="NCBI Taxonomy" id="2483714"/>
    <lineage>
        <taxon>Viruses</taxon>
        <taxon>Duplodnaviria</taxon>
        <taxon>Heunggongvirae</taxon>
        <taxon>Uroviricota</taxon>
        <taxon>Caudoviricetes</taxon>
        <taxon>Rountreeviridae</taxon>
        <taxon>Rakietenvirinae</taxon>
        <taxon>Andhravirus</taxon>
        <taxon>Andhravirus andhra</taxon>
    </lineage>
</organism>